<dbReference type="PANTHER" id="PTHR11851">
    <property type="entry name" value="METALLOPROTEASE"/>
    <property type="match status" value="1"/>
</dbReference>
<dbReference type="Pfam" id="PF05193">
    <property type="entry name" value="Peptidase_M16_C"/>
    <property type="match status" value="1"/>
</dbReference>
<evidence type="ECO:0000259" key="2">
    <source>
        <dbReference type="Pfam" id="PF05193"/>
    </source>
</evidence>
<sequence>MYIRKILFAVLFLIVGTVSAGVKIENWITADGAKVYFVENHNLPMIDISVSFKAGSARDSLKNSGTASFTNHLMLLGSGGIDEVSLANQFTDIGAQLDSSFDRDKSSFSLRTLSEKKDIAVKLFNQVLHKPDFNENVITREKKRYYASIRQGETEPSSIASKAFMKAIYGNHPYASPESGTVSTLESIKRSDLKSFYSNYYLSNHLSIVIVGDVDLNAAKEIAEKISLGLPNNPKASFYPEVQITEPQEIKISHPSTQAHLYYGGPVVKRGDPDFFPLYVGNYILGGGGFVSRLTGEVREKKGLVYSVYSYFMPMLELGPFQVGLQTKKDQIDEALALVKKTVKDFIQNGPTEKELQAAKSNMIGGFPLRLDSNKKIIEYISMMAFYNYPLDYLDTFADQVNAVTVQKIKAAFQKRVDMNKFSTVIVGIE</sequence>
<evidence type="ECO:0000313" key="4">
    <source>
        <dbReference type="Proteomes" id="UP000054262"/>
    </source>
</evidence>
<feature type="domain" description="Peptidase M16 C-terminal" evidence="2">
    <location>
        <begin position="187"/>
        <end position="362"/>
    </location>
</feature>
<dbReference type="OrthoDB" id="9811314at2"/>
<dbReference type="InterPro" id="IPR011765">
    <property type="entry name" value="Pept_M16_N"/>
</dbReference>
<accession>A0P5Y8</accession>
<evidence type="ECO:0000259" key="1">
    <source>
        <dbReference type="Pfam" id="PF00675"/>
    </source>
</evidence>
<dbReference type="InterPro" id="IPR050361">
    <property type="entry name" value="MPP/UQCRC_Complex"/>
</dbReference>
<organism evidence="3 4">
    <name type="scientific">Methylophilales bacterium HTCC2181</name>
    <dbReference type="NCBI Taxonomy" id="383631"/>
    <lineage>
        <taxon>Bacteria</taxon>
        <taxon>Pseudomonadati</taxon>
        <taxon>Pseudomonadota</taxon>
        <taxon>Betaproteobacteria</taxon>
        <taxon>Nitrosomonadales</taxon>
        <taxon>OM43 clade</taxon>
    </lineage>
</organism>
<dbReference type="Proteomes" id="UP000054262">
    <property type="component" value="Unassembled WGS sequence"/>
</dbReference>
<dbReference type="Pfam" id="PF00675">
    <property type="entry name" value="Peptidase_M16"/>
    <property type="match status" value="1"/>
</dbReference>
<reference evidence="3 4" key="1">
    <citation type="submission" date="2006-11" db="EMBL/GenBank/DDBJ databases">
        <authorList>
            <person name="Giovannoni S."/>
            <person name="Vergin K."/>
            <person name="Ferriera S."/>
            <person name="Johnson J."/>
            <person name="Kravitz S."/>
            <person name="Beeson K."/>
            <person name="Sutton G."/>
            <person name="Rogers Y.-H."/>
            <person name="Friedman R."/>
            <person name="Frazier M."/>
            <person name="Venter J.C."/>
        </authorList>
    </citation>
    <scope>NUCLEOTIDE SEQUENCE [LARGE SCALE GENOMIC DNA]</scope>
    <source>
        <strain evidence="3 4">HTCC2181</strain>
    </source>
</reference>
<dbReference type="AlphaFoldDB" id="A0P5Y8"/>
<protein>
    <submittedName>
        <fullName evidence="3">Insulinase family protein</fullName>
    </submittedName>
</protein>
<keyword evidence="4" id="KW-1185">Reference proteome</keyword>
<proteinExistence type="predicted"/>
<feature type="domain" description="Peptidase M16 N-terminal" evidence="1">
    <location>
        <begin position="38"/>
        <end position="177"/>
    </location>
</feature>
<dbReference type="SUPFAM" id="SSF63411">
    <property type="entry name" value="LuxS/MPP-like metallohydrolase"/>
    <property type="match status" value="2"/>
</dbReference>
<name>A0P5Y8_9PROT</name>
<dbReference type="GO" id="GO:0046872">
    <property type="term" value="F:metal ion binding"/>
    <property type="evidence" value="ECO:0007669"/>
    <property type="project" value="InterPro"/>
</dbReference>
<dbReference type="PANTHER" id="PTHR11851:SF224">
    <property type="entry name" value="PROCESSING PROTEASE"/>
    <property type="match status" value="1"/>
</dbReference>
<gene>
    <name evidence="3" type="ORF">MB2181_02705</name>
</gene>
<dbReference type="InterPro" id="IPR011249">
    <property type="entry name" value="Metalloenz_LuxS/M16"/>
</dbReference>
<dbReference type="InterPro" id="IPR007863">
    <property type="entry name" value="Peptidase_M16_C"/>
</dbReference>
<dbReference type="EMBL" id="AAUX01000001">
    <property type="protein sequence ID" value="EAV46948.1"/>
    <property type="molecule type" value="Genomic_DNA"/>
</dbReference>
<evidence type="ECO:0000313" key="3">
    <source>
        <dbReference type="EMBL" id="EAV46948.1"/>
    </source>
</evidence>
<dbReference type="Gene3D" id="3.30.830.10">
    <property type="entry name" value="Metalloenzyme, LuxS/M16 peptidase-like"/>
    <property type="match status" value="2"/>
</dbReference>
<comment type="caution">
    <text evidence="3">The sequence shown here is derived from an EMBL/GenBank/DDBJ whole genome shotgun (WGS) entry which is preliminary data.</text>
</comment>